<dbReference type="EMBL" id="AP022853">
    <property type="protein sequence ID" value="BCB26147.1"/>
    <property type="molecule type" value="Genomic_DNA"/>
</dbReference>
<dbReference type="KEGG" id="slac:SKTS_10330"/>
<evidence type="ECO:0000313" key="1">
    <source>
        <dbReference type="EMBL" id="BCB26147.1"/>
    </source>
</evidence>
<name>A0A6F8VAK9_9PROT</name>
<keyword evidence="2" id="KW-1185">Reference proteome</keyword>
<dbReference type="Proteomes" id="UP000502260">
    <property type="component" value="Chromosome"/>
</dbReference>
<proteinExistence type="predicted"/>
<evidence type="ECO:0000313" key="2">
    <source>
        <dbReference type="Proteomes" id="UP000502260"/>
    </source>
</evidence>
<dbReference type="AlphaFoldDB" id="A0A6F8VAK9"/>
<accession>A0A6F8VAK9</accession>
<sequence length="116" mass="12077">MSKPIISDNGSLACRTVLIARTPAARANIGKTTNSVGDERASTWKENTTTSPIAIKDDTLTLIDSAIDAGREANAHTSFVVMVVDMVIAVTAVKKMLPSAAGMGSTTANSIPTKIM</sequence>
<reference evidence="2" key="1">
    <citation type="submission" date="2020-03" db="EMBL/GenBank/DDBJ databases">
        <title>Complete genome sequence of sulfur-oxidizing bacterium skT11.</title>
        <authorList>
            <person name="Kanda M."/>
            <person name="Kojima H."/>
            <person name="Fukui M."/>
        </authorList>
    </citation>
    <scope>NUCLEOTIDE SEQUENCE [LARGE SCALE GENOMIC DNA]</scope>
    <source>
        <strain evidence="2">skT11</strain>
    </source>
</reference>
<organism evidence="1 2">
    <name type="scientific">Sulfurimicrobium lacus</name>
    <dbReference type="NCBI Taxonomy" id="2715678"/>
    <lineage>
        <taxon>Bacteria</taxon>
        <taxon>Pseudomonadati</taxon>
        <taxon>Pseudomonadota</taxon>
        <taxon>Betaproteobacteria</taxon>
        <taxon>Nitrosomonadales</taxon>
        <taxon>Sulfuricellaceae</taxon>
        <taxon>Sulfurimicrobium</taxon>
    </lineage>
</organism>
<protein>
    <submittedName>
        <fullName evidence="1">Uncharacterized protein</fullName>
    </submittedName>
</protein>
<gene>
    <name evidence="1" type="ORF">SKTS_10330</name>
</gene>